<organism evidence="1 2">
    <name type="scientific">Dioscorea alata</name>
    <name type="common">Purple yam</name>
    <dbReference type="NCBI Taxonomy" id="55571"/>
    <lineage>
        <taxon>Eukaryota</taxon>
        <taxon>Viridiplantae</taxon>
        <taxon>Streptophyta</taxon>
        <taxon>Embryophyta</taxon>
        <taxon>Tracheophyta</taxon>
        <taxon>Spermatophyta</taxon>
        <taxon>Magnoliopsida</taxon>
        <taxon>Liliopsida</taxon>
        <taxon>Dioscoreales</taxon>
        <taxon>Dioscoreaceae</taxon>
        <taxon>Dioscorea</taxon>
    </lineage>
</organism>
<sequence>MEMEIEKKEKEEKQKENKETWQGSVTAKVRHGTRSQVWSLVGDYLSLDKWLPMISTCSYVEGVPGQPGCVRYCSMAPPTDIAGEAPPKLWVNERLLTLDPIGHSLSYEITENNMGFTRYMATLKVVGGGGDDGDEDGCSLEWCFEADPVDGFSEESLVSYLQNGLDGMAAKVEDALHA</sequence>
<evidence type="ECO:0000313" key="2">
    <source>
        <dbReference type="Proteomes" id="UP000827976"/>
    </source>
</evidence>
<dbReference type="EMBL" id="CM037015">
    <property type="protein sequence ID" value="KAH7682040.1"/>
    <property type="molecule type" value="Genomic_DNA"/>
</dbReference>
<proteinExistence type="predicted"/>
<evidence type="ECO:0000313" key="1">
    <source>
        <dbReference type="EMBL" id="KAH7682040.1"/>
    </source>
</evidence>
<name>A0ACB7W3Q4_DIOAL</name>
<reference evidence="2" key="1">
    <citation type="journal article" date="2022" name="Nat. Commun.">
        <title>Chromosome evolution and the genetic basis of agronomically important traits in greater yam.</title>
        <authorList>
            <person name="Bredeson J.V."/>
            <person name="Lyons J.B."/>
            <person name="Oniyinde I.O."/>
            <person name="Okereke N.R."/>
            <person name="Kolade O."/>
            <person name="Nnabue I."/>
            <person name="Nwadili C.O."/>
            <person name="Hribova E."/>
            <person name="Parker M."/>
            <person name="Nwogha J."/>
            <person name="Shu S."/>
            <person name="Carlson J."/>
            <person name="Kariba R."/>
            <person name="Muthemba S."/>
            <person name="Knop K."/>
            <person name="Barton G.J."/>
            <person name="Sherwood A.V."/>
            <person name="Lopez-Montes A."/>
            <person name="Asiedu R."/>
            <person name="Jamnadass R."/>
            <person name="Muchugi A."/>
            <person name="Goodstein D."/>
            <person name="Egesi C.N."/>
            <person name="Featherston J."/>
            <person name="Asfaw A."/>
            <person name="Simpson G.G."/>
            <person name="Dolezel J."/>
            <person name="Hendre P.S."/>
            <person name="Van Deynze A."/>
            <person name="Kumar P.L."/>
            <person name="Obidiegwu J.E."/>
            <person name="Bhattacharjee R."/>
            <person name="Rokhsar D.S."/>
        </authorList>
    </citation>
    <scope>NUCLEOTIDE SEQUENCE [LARGE SCALE GENOMIC DNA]</scope>
    <source>
        <strain evidence="2">cv. TDa95/00328</strain>
    </source>
</reference>
<gene>
    <name evidence="1" type="ORF">IHE45_05G097000</name>
</gene>
<comment type="caution">
    <text evidence="1">The sequence shown here is derived from an EMBL/GenBank/DDBJ whole genome shotgun (WGS) entry which is preliminary data.</text>
</comment>
<accession>A0ACB7W3Q4</accession>
<protein>
    <submittedName>
        <fullName evidence="1">Polyketide cyclase/dehydrase protein</fullName>
    </submittedName>
</protein>
<dbReference type="Proteomes" id="UP000827976">
    <property type="component" value="Chromosome 5"/>
</dbReference>
<keyword evidence="2" id="KW-1185">Reference proteome</keyword>